<dbReference type="AlphaFoldDB" id="A0A5J4U3K4"/>
<dbReference type="PROSITE" id="PS51269">
    <property type="entry name" value="COMM"/>
    <property type="match status" value="1"/>
</dbReference>
<dbReference type="InterPro" id="IPR037354">
    <property type="entry name" value="Commd2"/>
</dbReference>
<accession>A0A5J4U3K4</accession>
<name>A0A5J4U3K4_9EUKA</name>
<dbReference type="EMBL" id="SNRW01021006">
    <property type="protein sequence ID" value="KAA6364964.1"/>
    <property type="molecule type" value="Genomic_DNA"/>
</dbReference>
<evidence type="ECO:0000313" key="3">
    <source>
        <dbReference type="Proteomes" id="UP000324800"/>
    </source>
</evidence>
<dbReference type="Proteomes" id="UP000324800">
    <property type="component" value="Unassembled WGS sequence"/>
</dbReference>
<proteinExistence type="predicted"/>
<feature type="domain" description="COMM" evidence="1">
    <location>
        <begin position="127"/>
        <end position="196"/>
    </location>
</feature>
<dbReference type="PANTHER" id="PTHR15857:SF0">
    <property type="entry name" value="COMM DOMAIN-CONTAINING PROTEIN 2"/>
    <property type="match status" value="1"/>
</dbReference>
<organism evidence="2 3">
    <name type="scientific">Streblomastix strix</name>
    <dbReference type="NCBI Taxonomy" id="222440"/>
    <lineage>
        <taxon>Eukaryota</taxon>
        <taxon>Metamonada</taxon>
        <taxon>Preaxostyla</taxon>
        <taxon>Oxymonadida</taxon>
        <taxon>Streblomastigidae</taxon>
        <taxon>Streblomastix</taxon>
    </lineage>
</organism>
<gene>
    <name evidence="2" type="ORF">EZS28_039508</name>
</gene>
<dbReference type="InterPro" id="IPR017920">
    <property type="entry name" value="COMM"/>
</dbReference>
<evidence type="ECO:0000313" key="2">
    <source>
        <dbReference type="EMBL" id="KAA6364964.1"/>
    </source>
</evidence>
<comment type="caution">
    <text evidence="2">The sequence shown here is derived from an EMBL/GenBank/DDBJ whole genome shotgun (WGS) entry which is preliminary data.</text>
</comment>
<dbReference type="PANTHER" id="PTHR15857">
    <property type="entry name" value="COMM DOMAIN CONTAINING PROTEIN 2"/>
    <property type="match status" value="1"/>
</dbReference>
<reference evidence="2 3" key="1">
    <citation type="submission" date="2019-03" db="EMBL/GenBank/DDBJ databases">
        <title>Single cell metagenomics reveals metabolic interactions within the superorganism composed of flagellate Streblomastix strix and complex community of Bacteroidetes bacteria on its surface.</title>
        <authorList>
            <person name="Treitli S.C."/>
            <person name="Kolisko M."/>
            <person name="Husnik F."/>
            <person name="Keeling P."/>
            <person name="Hampl V."/>
        </authorList>
    </citation>
    <scope>NUCLEOTIDE SEQUENCE [LARGE SCALE GENOMIC DNA]</scope>
    <source>
        <strain evidence="2">ST1C</strain>
    </source>
</reference>
<dbReference type="Pfam" id="PF07258">
    <property type="entry name" value="COMM_domain"/>
    <property type="match status" value="1"/>
</dbReference>
<sequence length="209" mass="24181">MLLLFTAEQTRYLSAFSKLELSDDVLTAFAALVEQHICNVGEEQTEALRSFSEENEIQLATLRLLLEAFVFTLTEAIKYNLSAEDYEQSLKPVVHVDVLITALQNIYESNKERIRNLFISKRLKVPQFNDLRWRMEVAIASRANPIGSDIVPYFLLELETQAPKDKQIRVLQCDLPNMKHLTDELERALQEAQSAHARRMQRLFNNKVQ</sequence>
<protein>
    <recommendedName>
        <fullName evidence="1">COMM domain-containing protein</fullName>
    </recommendedName>
</protein>
<dbReference type="OrthoDB" id="10257479at2759"/>
<dbReference type="Pfam" id="PF21672">
    <property type="entry name" value="COMM_HN"/>
    <property type="match status" value="1"/>
</dbReference>
<evidence type="ECO:0000259" key="1">
    <source>
        <dbReference type="PROSITE" id="PS51269"/>
    </source>
</evidence>